<evidence type="ECO:0000259" key="2">
    <source>
        <dbReference type="Pfam" id="PF03732"/>
    </source>
</evidence>
<protein>
    <submittedName>
        <fullName evidence="3">MAK10-like protein</fullName>
    </submittedName>
</protein>
<comment type="caution">
    <text evidence="3">The sequence shown here is derived from an EMBL/GenBank/DDBJ whole genome shotgun (WGS) entry which is preliminary data.</text>
</comment>
<organism evidence="3 4">
    <name type="scientific">Tanacetum coccineum</name>
    <dbReference type="NCBI Taxonomy" id="301880"/>
    <lineage>
        <taxon>Eukaryota</taxon>
        <taxon>Viridiplantae</taxon>
        <taxon>Streptophyta</taxon>
        <taxon>Embryophyta</taxon>
        <taxon>Tracheophyta</taxon>
        <taxon>Spermatophyta</taxon>
        <taxon>Magnoliopsida</taxon>
        <taxon>eudicotyledons</taxon>
        <taxon>Gunneridae</taxon>
        <taxon>Pentapetalae</taxon>
        <taxon>asterids</taxon>
        <taxon>campanulids</taxon>
        <taxon>Asterales</taxon>
        <taxon>Asteraceae</taxon>
        <taxon>Asteroideae</taxon>
        <taxon>Anthemideae</taxon>
        <taxon>Anthemidinae</taxon>
        <taxon>Tanacetum</taxon>
    </lineage>
</organism>
<reference evidence="3" key="2">
    <citation type="submission" date="2022-01" db="EMBL/GenBank/DDBJ databases">
        <authorList>
            <person name="Yamashiro T."/>
            <person name="Shiraishi A."/>
            <person name="Satake H."/>
            <person name="Nakayama K."/>
        </authorList>
    </citation>
    <scope>NUCLEOTIDE SEQUENCE</scope>
</reference>
<feature type="region of interest" description="Disordered" evidence="1">
    <location>
        <begin position="485"/>
        <end position="506"/>
    </location>
</feature>
<evidence type="ECO:0000313" key="3">
    <source>
        <dbReference type="EMBL" id="GJS54413.1"/>
    </source>
</evidence>
<gene>
    <name evidence="3" type="ORF">Tco_0627775</name>
</gene>
<dbReference type="Pfam" id="PF03732">
    <property type="entry name" value="Retrotrans_gag"/>
    <property type="match status" value="1"/>
</dbReference>
<proteinExistence type="predicted"/>
<name>A0ABQ4WNM3_9ASTR</name>
<dbReference type="EMBL" id="BQNB010008795">
    <property type="protein sequence ID" value="GJS54413.1"/>
    <property type="molecule type" value="Genomic_DNA"/>
</dbReference>
<dbReference type="InterPro" id="IPR005162">
    <property type="entry name" value="Retrotrans_gag_dom"/>
</dbReference>
<dbReference type="PANTHER" id="PTHR33223">
    <property type="entry name" value="CCHC-TYPE DOMAIN-CONTAINING PROTEIN"/>
    <property type="match status" value="1"/>
</dbReference>
<sequence length="506" mass="57543">MIVAKRLCSAKEGIDFEESFAPVARLEAVRIFVAYAAHMSFPIYQYGVYKAYLKWSTDGGGLFAQARRVAGDGVASIKRRRRDQSSDGVRILATASGRGRLKRDLESSTWRRRQEYKATSSRRQLYNYKSVFRFIFSLCYLFRNPLSSTSMGDANPILTLGDYSKPSHEGYRNTIELPVGNNVGLNQHLKDFLKLVDSLNLDDESRERMRMHLFQFSLHDQASIWLERLPAGSITTWEDLTTRFLAQFFLPGRTAKLRNNIPMFQQHHGESLSEAWTSFKDLLQKSPHHGIDLWLQALLEDIALYDNESWNDLRDFAKPVMAITLPQYVPSTSERHLIELENQVQHLMEAHLAPMQPTQVNKVTTSCEICSGPHDTQYCMEDPEQAFVEYASSCTDEAGEGLVSNFMASQDARLSKFEADFKQQQSEMTNKIDTVPKAITDRLAGTLPSDTVKNPKLSTFVVLSARSYPTKDPQCSTHIHGSINTITMHPKQQNDSRDSMAEEEEQ</sequence>
<feature type="domain" description="Retrotransposon gag" evidence="2">
    <location>
        <begin position="213"/>
        <end position="293"/>
    </location>
</feature>
<accession>A0ABQ4WNM3</accession>
<dbReference type="Proteomes" id="UP001151760">
    <property type="component" value="Unassembled WGS sequence"/>
</dbReference>
<evidence type="ECO:0000313" key="4">
    <source>
        <dbReference type="Proteomes" id="UP001151760"/>
    </source>
</evidence>
<reference evidence="3" key="1">
    <citation type="journal article" date="2022" name="Int. J. Mol. Sci.">
        <title>Draft Genome of Tanacetum Coccineum: Genomic Comparison of Closely Related Tanacetum-Family Plants.</title>
        <authorList>
            <person name="Yamashiro T."/>
            <person name="Shiraishi A."/>
            <person name="Nakayama K."/>
            <person name="Satake H."/>
        </authorList>
    </citation>
    <scope>NUCLEOTIDE SEQUENCE</scope>
</reference>
<dbReference type="PANTHER" id="PTHR33223:SF11">
    <property type="entry name" value="ELEMENT PROTEIN, PUTATIVE-RELATED"/>
    <property type="match status" value="1"/>
</dbReference>
<evidence type="ECO:0000256" key="1">
    <source>
        <dbReference type="SAM" id="MobiDB-lite"/>
    </source>
</evidence>
<keyword evidence="4" id="KW-1185">Reference proteome</keyword>